<dbReference type="SUPFAM" id="SSF53807">
    <property type="entry name" value="Helical backbone' metal receptor"/>
    <property type="match status" value="1"/>
</dbReference>
<dbReference type="Gene3D" id="3.40.50.1980">
    <property type="entry name" value="Nitrogenase molybdenum iron protein domain"/>
    <property type="match status" value="2"/>
</dbReference>
<dbReference type="Pfam" id="PF01497">
    <property type="entry name" value="Peripla_BP_2"/>
    <property type="match status" value="1"/>
</dbReference>
<dbReference type="InterPro" id="IPR002491">
    <property type="entry name" value="ABC_transptr_periplasmic_BD"/>
</dbReference>
<evidence type="ECO:0000313" key="3">
    <source>
        <dbReference type="Proteomes" id="UP000236743"/>
    </source>
</evidence>
<dbReference type="AlphaFoldDB" id="A0A1H6D1Q9"/>
<dbReference type="Proteomes" id="UP000236743">
    <property type="component" value="Unassembled WGS sequence"/>
</dbReference>
<name>A0A1H6D1Q9_9HYPH</name>
<accession>A0A1H6D1Q9</accession>
<dbReference type="PANTHER" id="PTHR30535:SF7">
    <property type="entry name" value="IRON(III) DICITRATE-BINDING PROTEIN"/>
    <property type="match status" value="1"/>
</dbReference>
<organism evidence="2 3">
    <name type="scientific">Bosea lathyri</name>
    <dbReference type="NCBI Taxonomy" id="1036778"/>
    <lineage>
        <taxon>Bacteria</taxon>
        <taxon>Pseudomonadati</taxon>
        <taxon>Pseudomonadota</taxon>
        <taxon>Alphaproteobacteria</taxon>
        <taxon>Hyphomicrobiales</taxon>
        <taxon>Boseaceae</taxon>
        <taxon>Bosea</taxon>
    </lineage>
</organism>
<dbReference type="EMBL" id="FNUY01000014">
    <property type="protein sequence ID" value="SEG78928.1"/>
    <property type="molecule type" value="Genomic_DNA"/>
</dbReference>
<keyword evidence="3" id="KW-1185">Reference proteome</keyword>
<proteinExistence type="predicted"/>
<evidence type="ECO:0000313" key="2">
    <source>
        <dbReference type="EMBL" id="SEG78928.1"/>
    </source>
</evidence>
<gene>
    <name evidence="2" type="ORF">SAMN04488115_1146</name>
</gene>
<dbReference type="InterPro" id="IPR050902">
    <property type="entry name" value="ABC_Transporter_SBP"/>
</dbReference>
<dbReference type="PANTHER" id="PTHR30535">
    <property type="entry name" value="VITAMIN B12-BINDING PROTEIN"/>
    <property type="match status" value="1"/>
</dbReference>
<protein>
    <submittedName>
        <fullName evidence="2">Iron complex transport system substrate-binding protein</fullName>
    </submittedName>
</protein>
<evidence type="ECO:0000259" key="1">
    <source>
        <dbReference type="PROSITE" id="PS50983"/>
    </source>
</evidence>
<feature type="domain" description="Fe/B12 periplasmic-binding" evidence="1">
    <location>
        <begin position="103"/>
        <end position="395"/>
    </location>
</feature>
<reference evidence="2 3" key="1">
    <citation type="submission" date="2016-10" db="EMBL/GenBank/DDBJ databases">
        <authorList>
            <person name="de Groot N.N."/>
        </authorList>
    </citation>
    <scope>NUCLEOTIDE SEQUENCE [LARGE SCALE GENOMIC DNA]</scope>
    <source>
        <strain evidence="2 3">DSM 26656</strain>
    </source>
</reference>
<dbReference type="PROSITE" id="PS50983">
    <property type="entry name" value="FE_B12_PBP"/>
    <property type="match status" value="1"/>
</dbReference>
<sequence>MFTMTDRGGAAANGLLTALSRASYSKCNIVTFKAGLREVSGPGNGRRHPSEIPMRNPTRLLYHSLAVAVGMSLCGAASAAPTQYPLTLENCRETVTFAGPPKRVVAIGQTQTEILYALGLGDRVVGTAVWFSPVAKRYEAVNAGVKRLADNDPSFEAVVAREPDLVTAMFEWHVGPNGIVGKRDQFARLKVPTYVSPADCVGKDNSGPGDGVRTQMFSMELVYRNIREYGQIFDVADRADKLVAELREREEQAVKSVATLKARDVPVVVWFSSRDIKGDGFMAGKTGVPAYILSKLGARNIITSNEEWPLVGWESIAAADPAVIVVVRMDRRRFPADDIDLKLNFLKTDPVASKLGAISENRIVVMDVGATRAGLDTIDGVEALAKAIAGFGIAP</sequence>